<comment type="caution">
    <text evidence="2">The sequence shown here is derived from an EMBL/GenBank/DDBJ whole genome shotgun (WGS) entry which is preliminary data.</text>
</comment>
<feature type="region of interest" description="Disordered" evidence="1">
    <location>
        <begin position="115"/>
        <end position="137"/>
    </location>
</feature>
<dbReference type="Proteomes" id="UP000307956">
    <property type="component" value="Unassembled WGS sequence"/>
</dbReference>
<dbReference type="Gene3D" id="3.30.500.20">
    <property type="entry name" value="BH3703-like domains"/>
    <property type="match status" value="1"/>
</dbReference>
<dbReference type="AlphaFoldDB" id="A0A4S4AKB7"/>
<dbReference type="InterPro" id="IPR036170">
    <property type="entry name" value="YezG-like_sf"/>
</dbReference>
<reference evidence="2 3" key="1">
    <citation type="submission" date="2019-04" db="EMBL/GenBank/DDBJ databases">
        <title>Azoarcus rhizosphaerae sp. nov. isolated from rhizosphere of Ficus religiosa.</title>
        <authorList>
            <person name="Lin S.-Y."/>
            <person name="Hameed A."/>
            <person name="Hsu Y.-H."/>
            <person name="Young C.-C."/>
        </authorList>
    </citation>
    <scope>NUCLEOTIDE SEQUENCE [LARGE SCALE GENOMIC DNA]</scope>
    <source>
        <strain evidence="2 3">CC-YHH848</strain>
    </source>
</reference>
<accession>A0A4S4AKB7</accession>
<protein>
    <recommendedName>
        <fullName evidence="4">DUF600 family protein</fullName>
    </recommendedName>
</protein>
<dbReference type="RefSeq" id="WP_136385974.1">
    <property type="nucleotide sequence ID" value="NZ_SSOD01000013.1"/>
</dbReference>
<evidence type="ECO:0000256" key="1">
    <source>
        <dbReference type="SAM" id="MobiDB-lite"/>
    </source>
</evidence>
<keyword evidence="3" id="KW-1185">Reference proteome</keyword>
<dbReference type="SUPFAM" id="SSF160424">
    <property type="entry name" value="BH3703-like"/>
    <property type="match status" value="1"/>
</dbReference>
<gene>
    <name evidence="2" type="ORF">E6O51_15835</name>
</gene>
<dbReference type="EMBL" id="SSOD01000013">
    <property type="protein sequence ID" value="THF59459.1"/>
    <property type="molecule type" value="Genomic_DNA"/>
</dbReference>
<sequence length="137" mass="15447">MQFDNVEGAYNALAKYVLAFIGKRAWDSAGCNISMLAKMARGSQWLFFKGDIDEHGGFEEDQAALWEGLDAALFLRDTLLKTTGHRIWGLTFTLYPSGKFNIEYDYDKPEGYEETDELISGEEINRSLGQLGTSEEE</sequence>
<evidence type="ECO:0000313" key="2">
    <source>
        <dbReference type="EMBL" id="THF59459.1"/>
    </source>
</evidence>
<evidence type="ECO:0000313" key="3">
    <source>
        <dbReference type="Proteomes" id="UP000307956"/>
    </source>
</evidence>
<name>A0A4S4AKB7_9RHOO</name>
<organism evidence="2 3">
    <name type="scientific">Pseudothauera rhizosphaerae</name>
    <dbReference type="NCBI Taxonomy" id="2565932"/>
    <lineage>
        <taxon>Bacteria</taxon>
        <taxon>Pseudomonadati</taxon>
        <taxon>Pseudomonadota</taxon>
        <taxon>Betaproteobacteria</taxon>
        <taxon>Rhodocyclales</taxon>
        <taxon>Zoogloeaceae</taxon>
        <taxon>Pseudothauera</taxon>
    </lineage>
</organism>
<dbReference type="OrthoDB" id="72428at2"/>
<proteinExistence type="predicted"/>
<feature type="compositionally biased region" description="Polar residues" evidence="1">
    <location>
        <begin position="127"/>
        <end position="137"/>
    </location>
</feature>
<evidence type="ECO:0008006" key="4">
    <source>
        <dbReference type="Google" id="ProtNLM"/>
    </source>
</evidence>